<dbReference type="STRING" id="1131935.PDENDC454_26663"/>
<evidence type="ECO:0008006" key="3">
    <source>
        <dbReference type="Google" id="ProtNLM"/>
    </source>
</evidence>
<sequence length="178" mass="20480">MGENYMSQHVTDDQTLSQLRILGEINAIFSSIGGEFWLRGGWAIDFLLGKITRPHEDLDLVTWVEYRESLERALIEAEFDRMPVSDRQTDFRKGTVDIQFLYLTRSSEGHIIPNGLPEWVWRADSLPLQQYTLNGISAFVLSPTQLLEEKEVFEQIGRTPRPKDIESKKILRSILAEG</sequence>
<dbReference type="Proteomes" id="UP000003900">
    <property type="component" value="Unassembled WGS sequence"/>
</dbReference>
<dbReference type="Gene3D" id="3.30.460.40">
    <property type="match status" value="1"/>
</dbReference>
<dbReference type="AlphaFoldDB" id="H3SP24"/>
<keyword evidence="2" id="KW-1185">Reference proteome</keyword>
<dbReference type="EMBL" id="AHKH01000174">
    <property type="protein sequence ID" value="EHQ59180.1"/>
    <property type="molecule type" value="Genomic_DNA"/>
</dbReference>
<dbReference type="Pfam" id="PF10706">
    <property type="entry name" value="Aminoglyc_resit"/>
    <property type="match status" value="1"/>
</dbReference>
<name>H3SP24_9BACL</name>
<reference evidence="1 2" key="1">
    <citation type="journal article" date="2012" name="J. Bacteriol.">
        <title>Genome Sequence of the Pattern-Forming Social Bacterium Paenibacillus dendritiformis C454 Chiral Morphotype.</title>
        <authorList>
            <person name="Sirota-Madi A."/>
            <person name="Olender T."/>
            <person name="Helman Y."/>
            <person name="Brainis I."/>
            <person name="Finkelshtein A."/>
            <person name="Roth D."/>
            <person name="Hagai E."/>
            <person name="Leshkowitz D."/>
            <person name="Brodsky L."/>
            <person name="Galatenko V."/>
            <person name="Nikolaev V."/>
            <person name="Gutnick D.L."/>
            <person name="Lancet D."/>
            <person name="Ben-Jacob E."/>
        </authorList>
    </citation>
    <scope>NUCLEOTIDE SEQUENCE [LARGE SCALE GENOMIC DNA]</scope>
    <source>
        <strain evidence="1 2">C454</strain>
    </source>
</reference>
<accession>H3SP24</accession>
<evidence type="ECO:0000313" key="2">
    <source>
        <dbReference type="Proteomes" id="UP000003900"/>
    </source>
</evidence>
<comment type="caution">
    <text evidence="1">The sequence shown here is derived from an EMBL/GenBank/DDBJ whole genome shotgun (WGS) entry which is preliminary data.</text>
</comment>
<proteinExistence type="predicted"/>
<organism evidence="1 2">
    <name type="scientific">Paenibacillus dendritiformis C454</name>
    <dbReference type="NCBI Taxonomy" id="1131935"/>
    <lineage>
        <taxon>Bacteria</taxon>
        <taxon>Bacillati</taxon>
        <taxon>Bacillota</taxon>
        <taxon>Bacilli</taxon>
        <taxon>Bacillales</taxon>
        <taxon>Paenibacillaceae</taxon>
        <taxon>Paenibacillus</taxon>
    </lineage>
</organism>
<gene>
    <name evidence="1" type="ORF">PDENDC454_26663</name>
</gene>
<dbReference type="InterPro" id="IPR019646">
    <property type="entry name" value="Aminoglyc_AdlTrfase"/>
</dbReference>
<protein>
    <recommendedName>
        <fullName evidence="3">Aminoglycoside-2''-adenylyltransferase</fullName>
    </recommendedName>
</protein>
<evidence type="ECO:0000313" key="1">
    <source>
        <dbReference type="EMBL" id="EHQ59180.1"/>
    </source>
</evidence>